<proteinExistence type="predicted"/>
<dbReference type="EMBL" id="JAZHXI010000002">
    <property type="protein sequence ID" value="KAL2074062.1"/>
    <property type="molecule type" value="Genomic_DNA"/>
</dbReference>
<evidence type="ECO:0000313" key="1">
    <source>
        <dbReference type="EMBL" id="KAL2074062.1"/>
    </source>
</evidence>
<accession>A0ABR4CW41</accession>
<evidence type="ECO:0000313" key="2">
    <source>
        <dbReference type="Proteomes" id="UP001595075"/>
    </source>
</evidence>
<organism evidence="1 2">
    <name type="scientific">Oculimacula yallundae</name>
    <dbReference type="NCBI Taxonomy" id="86028"/>
    <lineage>
        <taxon>Eukaryota</taxon>
        <taxon>Fungi</taxon>
        <taxon>Dikarya</taxon>
        <taxon>Ascomycota</taxon>
        <taxon>Pezizomycotina</taxon>
        <taxon>Leotiomycetes</taxon>
        <taxon>Helotiales</taxon>
        <taxon>Ploettnerulaceae</taxon>
        <taxon>Oculimacula</taxon>
    </lineage>
</organism>
<comment type="caution">
    <text evidence="1">The sequence shown here is derived from an EMBL/GenBank/DDBJ whole genome shotgun (WGS) entry which is preliminary data.</text>
</comment>
<sequence>MYFSVQCIASYPSTHSPNSITWFFIPGISTEEIKYPPNPFPNINSSSPSLKTNLKYMCAKTSKQVLVKFMSSEMRKLFAAGASAASPAVACS</sequence>
<dbReference type="Proteomes" id="UP001595075">
    <property type="component" value="Unassembled WGS sequence"/>
</dbReference>
<name>A0ABR4CW41_9HELO</name>
<gene>
    <name evidence="1" type="ORF">VTL71DRAFT_7840</name>
</gene>
<keyword evidence="2" id="KW-1185">Reference proteome</keyword>
<protein>
    <submittedName>
        <fullName evidence="1">Uncharacterized protein</fullName>
    </submittedName>
</protein>
<reference evidence="1 2" key="1">
    <citation type="journal article" date="2024" name="Commun. Biol.">
        <title>Comparative genomic analysis of thermophilic fungi reveals convergent evolutionary adaptations and gene losses.</title>
        <authorList>
            <person name="Steindorff A.S."/>
            <person name="Aguilar-Pontes M.V."/>
            <person name="Robinson A.J."/>
            <person name="Andreopoulos B."/>
            <person name="LaButti K."/>
            <person name="Kuo A."/>
            <person name="Mondo S."/>
            <person name="Riley R."/>
            <person name="Otillar R."/>
            <person name="Haridas S."/>
            <person name="Lipzen A."/>
            <person name="Grimwood J."/>
            <person name="Schmutz J."/>
            <person name="Clum A."/>
            <person name="Reid I.D."/>
            <person name="Moisan M.C."/>
            <person name="Butler G."/>
            <person name="Nguyen T.T.M."/>
            <person name="Dewar K."/>
            <person name="Conant G."/>
            <person name="Drula E."/>
            <person name="Henrissat B."/>
            <person name="Hansel C."/>
            <person name="Singer S."/>
            <person name="Hutchinson M.I."/>
            <person name="de Vries R.P."/>
            <person name="Natvig D.O."/>
            <person name="Powell A.J."/>
            <person name="Tsang A."/>
            <person name="Grigoriev I.V."/>
        </authorList>
    </citation>
    <scope>NUCLEOTIDE SEQUENCE [LARGE SCALE GENOMIC DNA]</scope>
    <source>
        <strain evidence="1 2">CBS 494.80</strain>
    </source>
</reference>